<comment type="caution">
    <text evidence="1">The sequence shown here is derived from an EMBL/GenBank/DDBJ whole genome shotgun (WGS) entry which is preliminary data.</text>
</comment>
<dbReference type="RefSeq" id="WP_075523967.1">
    <property type="nucleotide sequence ID" value="NZ_JASOME010000017.1"/>
</dbReference>
<protein>
    <recommendedName>
        <fullName evidence="4">Prophage pi2 protein 38</fullName>
    </recommendedName>
</protein>
<gene>
    <name evidence="1" type="ORF">HMPREF3230_01233</name>
    <name evidence="2" type="ORF">QP372_06915</name>
</gene>
<organism evidence="1 3">
    <name type="scientific">Gardnerella vaginalis</name>
    <dbReference type="NCBI Taxonomy" id="2702"/>
    <lineage>
        <taxon>Bacteria</taxon>
        <taxon>Bacillati</taxon>
        <taxon>Actinomycetota</taxon>
        <taxon>Actinomycetes</taxon>
        <taxon>Bifidobacteriales</taxon>
        <taxon>Bifidobacteriaceae</taxon>
        <taxon>Gardnerella</taxon>
    </lineage>
</organism>
<dbReference type="AlphaFoldDB" id="A0A135Z364"/>
<reference evidence="1 3" key="1">
    <citation type="submission" date="2016-02" db="EMBL/GenBank/DDBJ databases">
        <authorList>
            <person name="Wen L."/>
            <person name="He K."/>
            <person name="Yang H."/>
        </authorList>
    </citation>
    <scope>NUCLEOTIDE SEQUENCE [LARGE SCALE GENOMIC DNA]</scope>
    <source>
        <strain evidence="1 3">CMW7778B</strain>
    </source>
</reference>
<evidence type="ECO:0000313" key="2">
    <source>
        <dbReference type="EMBL" id="MDK7064235.1"/>
    </source>
</evidence>
<reference evidence="2" key="2">
    <citation type="submission" date="2023-05" db="EMBL/GenBank/DDBJ databases">
        <title>Cataloging the Phylogenetic Diversity of Human Bladder Bacteria.</title>
        <authorList>
            <person name="Du J."/>
        </authorList>
    </citation>
    <scope>NUCLEOTIDE SEQUENCE</scope>
    <source>
        <strain evidence="2">UMB6789</strain>
    </source>
</reference>
<evidence type="ECO:0000313" key="3">
    <source>
        <dbReference type="Proteomes" id="UP000070505"/>
    </source>
</evidence>
<dbReference type="PATRIC" id="fig|2702.101.peg.1220"/>
<evidence type="ECO:0000313" key="1">
    <source>
        <dbReference type="EMBL" id="KXI16096.1"/>
    </source>
</evidence>
<dbReference type="Proteomes" id="UP001237784">
    <property type="component" value="Unassembled WGS sequence"/>
</dbReference>
<dbReference type="EMBL" id="LSRC01000050">
    <property type="protein sequence ID" value="KXI16096.1"/>
    <property type="molecule type" value="Genomic_DNA"/>
</dbReference>
<dbReference type="EMBL" id="JASOME010000017">
    <property type="protein sequence ID" value="MDK7064235.1"/>
    <property type="molecule type" value="Genomic_DNA"/>
</dbReference>
<name>A0A135Z364_GARVA</name>
<dbReference type="Proteomes" id="UP000070505">
    <property type="component" value="Unassembled WGS sequence"/>
</dbReference>
<sequence length="112" mass="12952">MTKLLNIMREIGFPFAYHHFAEGESPSPPFLVFLTPASSNFAADGKAYFKANEVHIELYTDYKNPEVEEKVEAVLDRHGIFYNKTETFIESEKLYETLYIFEMEVTENGKQG</sequence>
<accession>A0A135Z364</accession>
<proteinExistence type="predicted"/>
<evidence type="ECO:0008006" key="4">
    <source>
        <dbReference type="Google" id="ProtNLM"/>
    </source>
</evidence>